<evidence type="ECO:0000313" key="2">
    <source>
        <dbReference type="EMBL" id="CAK0846364.1"/>
    </source>
</evidence>
<accession>A0ABN9TL80</accession>
<feature type="non-terminal residue" evidence="2">
    <location>
        <position position="1"/>
    </location>
</feature>
<evidence type="ECO:0000313" key="3">
    <source>
        <dbReference type="Proteomes" id="UP001189429"/>
    </source>
</evidence>
<organism evidence="2 3">
    <name type="scientific">Prorocentrum cordatum</name>
    <dbReference type="NCBI Taxonomy" id="2364126"/>
    <lineage>
        <taxon>Eukaryota</taxon>
        <taxon>Sar</taxon>
        <taxon>Alveolata</taxon>
        <taxon>Dinophyceae</taxon>
        <taxon>Prorocentrales</taxon>
        <taxon>Prorocentraceae</taxon>
        <taxon>Prorocentrum</taxon>
    </lineage>
</organism>
<reference evidence="2" key="1">
    <citation type="submission" date="2023-10" db="EMBL/GenBank/DDBJ databases">
        <authorList>
            <person name="Chen Y."/>
            <person name="Shah S."/>
            <person name="Dougan E. K."/>
            <person name="Thang M."/>
            <person name="Chan C."/>
        </authorList>
    </citation>
    <scope>NUCLEOTIDE SEQUENCE [LARGE SCALE GENOMIC DNA]</scope>
</reference>
<name>A0ABN9TL80_9DINO</name>
<feature type="region of interest" description="Disordered" evidence="1">
    <location>
        <begin position="101"/>
        <end position="167"/>
    </location>
</feature>
<dbReference type="Proteomes" id="UP001189429">
    <property type="component" value="Unassembled WGS sequence"/>
</dbReference>
<evidence type="ECO:0000256" key="1">
    <source>
        <dbReference type="SAM" id="MobiDB-lite"/>
    </source>
</evidence>
<protein>
    <submittedName>
        <fullName evidence="2">Uncharacterized protein</fullName>
    </submittedName>
</protein>
<feature type="region of interest" description="Disordered" evidence="1">
    <location>
        <begin position="1"/>
        <end position="71"/>
    </location>
</feature>
<dbReference type="EMBL" id="CAUYUJ010014818">
    <property type="protein sequence ID" value="CAK0846364.1"/>
    <property type="molecule type" value="Genomic_DNA"/>
</dbReference>
<gene>
    <name evidence="2" type="ORF">PCOR1329_LOCUS39896</name>
</gene>
<feature type="compositionally biased region" description="Pro residues" evidence="1">
    <location>
        <begin position="1"/>
        <end position="14"/>
    </location>
</feature>
<proteinExistence type="predicted"/>
<comment type="caution">
    <text evidence="2">The sequence shown here is derived from an EMBL/GenBank/DDBJ whole genome shotgun (WGS) entry which is preliminary data.</text>
</comment>
<keyword evidence="3" id="KW-1185">Reference proteome</keyword>
<sequence>PPPPPTPPPPPPFPRGGVPATPRWEGPNSSSTPPDGEAWAAPRQLARARAGPHAPGVRWEEEGGGPCRPLSPVLSALAKAAANDEFDAPRPLAAQALSAAALASAGEPGGGVGEGSRSIGSQGLPAAGAPRRNSPASAGPAAHDAGGGIRSPPCVPPAGLAMGRAPI</sequence>